<name>A0A410G9P8_9BURK</name>
<dbReference type="KEGG" id="pus:CKA81_03675"/>
<evidence type="ECO:0000256" key="3">
    <source>
        <dbReference type="ARBA" id="ARBA00022989"/>
    </source>
</evidence>
<dbReference type="AlphaFoldDB" id="A0A410G9P8"/>
<keyword evidence="4" id="KW-0472">Membrane</keyword>
<proteinExistence type="predicted"/>
<dbReference type="EMBL" id="CP022987">
    <property type="protein sequence ID" value="QAA93039.1"/>
    <property type="molecule type" value="Genomic_DNA"/>
</dbReference>
<dbReference type="Gene3D" id="1.20.1740.10">
    <property type="entry name" value="Amino acid/polyamine transporter I"/>
    <property type="match status" value="1"/>
</dbReference>
<gene>
    <name evidence="5" type="ORF">CKA81_03675</name>
</gene>
<evidence type="ECO:0000313" key="6">
    <source>
        <dbReference type="Proteomes" id="UP000283474"/>
    </source>
</evidence>
<dbReference type="GO" id="GO:0016020">
    <property type="term" value="C:membrane"/>
    <property type="evidence" value="ECO:0007669"/>
    <property type="project" value="UniProtKB-SubCell"/>
</dbReference>
<keyword evidence="2" id="KW-0812">Transmembrane</keyword>
<evidence type="ECO:0000313" key="5">
    <source>
        <dbReference type="EMBL" id="QAA93039.1"/>
    </source>
</evidence>
<protein>
    <submittedName>
        <fullName evidence="5">Uncharacterized protein</fullName>
    </submittedName>
</protein>
<keyword evidence="3" id="KW-1133">Transmembrane helix</keyword>
<keyword evidence="6" id="KW-1185">Reference proteome</keyword>
<dbReference type="Pfam" id="PF13520">
    <property type="entry name" value="AA_permease_2"/>
    <property type="match status" value="1"/>
</dbReference>
<dbReference type="InterPro" id="IPR002293">
    <property type="entry name" value="AA/rel_permease1"/>
</dbReference>
<evidence type="ECO:0000256" key="4">
    <source>
        <dbReference type="ARBA" id="ARBA00023136"/>
    </source>
</evidence>
<organism evidence="5 6">
    <name type="scientific">Pollutimonas thiosulfatoxidans</name>
    <dbReference type="NCBI Taxonomy" id="2028345"/>
    <lineage>
        <taxon>Bacteria</taxon>
        <taxon>Pseudomonadati</taxon>
        <taxon>Pseudomonadota</taxon>
        <taxon>Betaproteobacteria</taxon>
        <taxon>Burkholderiales</taxon>
        <taxon>Alcaligenaceae</taxon>
        <taxon>Pollutimonas</taxon>
    </lineage>
</organism>
<evidence type="ECO:0000256" key="1">
    <source>
        <dbReference type="ARBA" id="ARBA00004141"/>
    </source>
</evidence>
<evidence type="ECO:0000256" key="2">
    <source>
        <dbReference type="ARBA" id="ARBA00022692"/>
    </source>
</evidence>
<sequence>MGLWLAGGLVMLIGAMCYAELGSTYPDSGGESNFLVRAWGAPVGLTVSGSTAAVSPVAAWQGRCW</sequence>
<comment type="subcellular location">
    <subcellularLocation>
        <location evidence="1">Membrane</location>
        <topology evidence="1">Multi-pass membrane protein</topology>
    </subcellularLocation>
</comment>
<reference evidence="5 6" key="1">
    <citation type="submission" date="2017-08" db="EMBL/GenBank/DDBJ databases">
        <authorList>
            <person name="Park S.-J."/>
            <person name="Kim H."/>
        </authorList>
    </citation>
    <scope>NUCLEOTIDE SEQUENCE [LARGE SCALE GENOMIC DNA]</scope>
    <source>
        <strain evidence="6">ye3</strain>
    </source>
</reference>
<accession>A0A410G9P8</accession>
<dbReference type="Proteomes" id="UP000283474">
    <property type="component" value="Chromosome"/>
</dbReference>
<dbReference type="GO" id="GO:0022857">
    <property type="term" value="F:transmembrane transporter activity"/>
    <property type="evidence" value="ECO:0007669"/>
    <property type="project" value="InterPro"/>
</dbReference>